<dbReference type="Proteomes" id="UP000676565">
    <property type="component" value="Unassembled WGS sequence"/>
</dbReference>
<dbReference type="Gene3D" id="3.40.50.10330">
    <property type="entry name" value="Probable inorganic polyphosphate/atp-NAD kinase, domain 1"/>
    <property type="match status" value="1"/>
</dbReference>
<evidence type="ECO:0000256" key="2">
    <source>
        <dbReference type="ARBA" id="ARBA00022741"/>
    </source>
</evidence>
<evidence type="ECO:0000313" key="6">
    <source>
        <dbReference type="EMBL" id="MBP3956383.1"/>
    </source>
</evidence>
<proteinExistence type="predicted"/>
<accession>A0ABS5BU31</accession>
<dbReference type="PANTHER" id="PTHR12358">
    <property type="entry name" value="SPHINGOSINE KINASE"/>
    <property type="match status" value="1"/>
</dbReference>
<dbReference type="InterPro" id="IPR017438">
    <property type="entry name" value="ATP-NAD_kinase_N"/>
</dbReference>
<organism evidence="6 7">
    <name type="scientific">Gemmata palustris</name>
    <dbReference type="NCBI Taxonomy" id="2822762"/>
    <lineage>
        <taxon>Bacteria</taxon>
        <taxon>Pseudomonadati</taxon>
        <taxon>Planctomycetota</taxon>
        <taxon>Planctomycetia</taxon>
        <taxon>Gemmatales</taxon>
        <taxon>Gemmataceae</taxon>
        <taxon>Gemmata</taxon>
    </lineage>
</organism>
<dbReference type="SUPFAM" id="SSF111331">
    <property type="entry name" value="NAD kinase/diacylglycerol kinase-like"/>
    <property type="match status" value="1"/>
</dbReference>
<dbReference type="Pfam" id="PF19279">
    <property type="entry name" value="YegS_C"/>
    <property type="match status" value="1"/>
</dbReference>
<evidence type="ECO:0000256" key="4">
    <source>
        <dbReference type="ARBA" id="ARBA00022840"/>
    </source>
</evidence>
<dbReference type="Pfam" id="PF00781">
    <property type="entry name" value="DAGK_cat"/>
    <property type="match status" value="1"/>
</dbReference>
<evidence type="ECO:0000313" key="7">
    <source>
        <dbReference type="Proteomes" id="UP000676565"/>
    </source>
</evidence>
<dbReference type="PROSITE" id="PS50146">
    <property type="entry name" value="DAGK"/>
    <property type="match status" value="1"/>
</dbReference>
<evidence type="ECO:0000256" key="1">
    <source>
        <dbReference type="ARBA" id="ARBA00022679"/>
    </source>
</evidence>
<dbReference type="RefSeq" id="WP_210654435.1">
    <property type="nucleotide sequence ID" value="NZ_JAGKQQ010000001.1"/>
</dbReference>
<keyword evidence="3 6" id="KW-0418">Kinase</keyword>
<dbReference type="InterPro" id="IPR045540">
    <property type="entry name" value="YegS/DAGK_C"/>
</dbReference>
<reference evidence="6 7" key="1">
    <citation type="submission" date="2021-04" db="EMBL/GenBank/DDBJ databases">
        <authorList>
            <person name="Ivanova A."/>
        </authorList>
    </citation>
    <scope>NUCLEOTIDE SEQUENCE [LARGE SCALE GENOMIC DNA]</scope>
    <source>
        <strain evidence="6 7">G18</strain>
    </source>
</reference>
<protein>
    <submittedName>
        <fullName evidence="6">Diacylglycerol kinase family lipid kinase</fullName>
    </submittedName>
</protein>
<dbReference type="SMART" id="SM00046">
    <property type="entry name" value="DAGKc"/>
    <property type="match status" value="1"/>
</dbReference>
<dbReference type="EMBL" id="JAGKQQ010000001">
    <property type="protein sequence ID" value="MBP3956383.1"/>
    <property type="molecule type" value="Genomic_DNA"/>
</dbReference>
<evidence type="ECO:0000259" key="5">
    <source>
        <dbReference type="PROSITE" id="PS50146"/>
    </source>
</evidence>
<keyword evidence="7" id="KW-1185">Reference proteome</keyword>
<dbReference type="InterPro" id="IPR001206">
    <property type="entry name" value="Diacylglycerol_kinase_cat_dom"/>
</dbReference>
<keyword evidence="2" id="KW-0547">Nucleotide-binding</keyword>
<evidence type="ECO:0000256" key="3">
    <source>
        <dbReference type="ARBA" id="ARBA00022777"/>
    </source>
</evidence>
<dbReference type="InterPro" id="IPR016064">
    <property type="entry name" value="NAD/diacylglycerol_kinase_sf"/>
</dbReference>
<dbReference type="PANTHER" id="PTHR12358:SF54">
    <property type="entry name" value="SPHINGOSINE KINASE RELATED PROTEIN"/>
    <property type="match status" value="1"/>
</dbReference>
<dbReference type="Gene3D" id="2.60.200.40">
    <property type="match status" value="1"/>
</dbReference>
<keyword evidence="1" id="KW-0808">Transferase</keyword>
<gene>
    <name evidence="6" type="ORF">J8F10_13950</name>
</gene>
<sequence>MHATCVIYNPAAGRGRAERLLKALPPALAASVELRPTTCAGHATELARDAANEGFAKVVAAGGDGTAHEVANGVLQSDRRDTVFSVWPVGSANDFAFTLGMNRWWALRERTGATDVLDIDVGRVTTANRAVYFLCNLGVGFNGMVNGEARRTRWLKGLPLYAWAFLKSLVKHFDRPTMTIRFDEREVTTPTLALSVLNGQREGNFPLRPNASLTDGLFDYMHATRLTRLHLLRYLPAMARGRLPENHRLVGLGRARRIEVRCETPLCVHADGEFVCVPNEGVREISLEVLPKRLRVEVYPPAIYGGWK</sequence>
<comment type="caution">
    <text evidence="6">The sequence shown here is derived from an EMBL/GenBank/DDBJ whole genome shotgun (WGS) entry which is preliminary data.</text>
</comment>
<name>A0ABS5BU31_9BACT</name>
<dbReference type="InterPro" id="IPR050187">
    <property type="entry name" value="Lipid_Phosphate_FormReg"/>
</dbReference>
<keyword evidence="4" id="KW-0067">ATP-binding</keyword>
<feature type="domain" description="DAGKc" evidence="5">
    <location>
        <begin position="1"/>
        <end position="128"/>
    </location>
</feature>
<dbReference type="GO" id="GO:0016301">
    <property type="term" value="F:kinase activity"/>
    <property type="evidence" value="ECO:0007669"/>
    <property type="project" value="UniProtKB-KW"/>
</dbReference>